<feature type="region of interest" description="Disordered" evidence="8">
    <location>
        <begin position="227"/>
        <end position="262"/>
    </location>
</feature>
<evidence type="ECO:0000256" key="2">
    <source>
        <dbReference type="ARBA" id="ARBA00022448"/>
    </source>
</evidence>
<keyword evidence="4 9" id="KW-0812">Transmembrane</keyword>
<feature type="transmembrane region" description="Helical" evidence="9">
    <location>
        <begin position="414"/>
        <end position="434"/>
    </location>
</feature>
<evidence type="ECO:0000256" key="7">
    <source>
        <dbReference type="ARBA" id="ARBA00023136"/>
    </source>
</evidence>
<evidence type="ECO:0000256" key="6">
    <source>
        <dbReference type="ARBA" id="ARBA00023065"/>
    </source>
</evidence>
<evidence type="ECO:0000313" key="10">
    <source>
        <dbReference type="EMBL" id="KAK7683115.1"/>
    </source>
</evidence>
<dbReference type="GO" id="GO:0005886">
    <property type="term" value="C:plasma membrane"/>
    <property type="evidence" value="ECO:0007669"/>
    <property type="project" value="UniProtKB-SubCell"/>
</dbReference>
<organism evidence="10 11">
    <name type="scientific">Cerrena zonata</name>
    <dbReference type="NCBI Taxonomy" id="2478898"/>
    <lineage>
        <taxon>Eukaryota</taxon>
        <taxon>Fungi</taxon>
        <taxon>Dikarya</taxon>
        <taxon>Basidiomycota</taxon>
        <taxon>Agaricomycotina</taxon>
        <taxon>Agaricomycetes</taxon>
        <taxon>Polyporales</taxon>
        <taxon>Cerrenaceae</taxon>
        <taxon>Cerrena</taxon>
    </lineage>
</organism>
<evidence type="ECO:0000313" key="11">
    <source>
        <dbReference type="Proteomes" id="UP001385951"/>
    </source>
</evidence>
<dbReference type="Proteomes" id="UP001385951">
    <property type="component" value="Unassembled WGS sequence"/>
</dbReference>
<name>A0AAW0FPA9_9APHY</name>
<dbReference type="AlphaFoldDB" id="A0AAW0FPA9"/>
<evidence type="ECO:0000256" key="5">
    <source>
        <dbReference type="ARBA" id="ARBA00022989"/>
    </source>
</evidence>
<dbReference type="PANTHER" id="PTHR33281">
    <property type="entry name" value="UPF0187 PROTEIN YNEE"/>
    <property type="match status" value="1"/>
</dbReference>
<protein>
    <submittedName>
        <fullName evidence="10">Uncharacterized protein</fullName>
    </submittedName>
</protein>
<comment type="caution">
    <text evidence="10">The sequence shown here is derived from an EMBL/GenBank/DDBJ whole genome shotgun (WGS) entry which is preliminary data.</text>
</comment>
<evidence type="ECO:0000256" key="4">
    <source>
        <dbReference type="ARBA" id="ARBA00022692"/>
    </source>
</evidence>
<keyword evidence="2" id="KW-0813">Transport</keyword>
<accession>A0AAW0FPA9</accession>
<comment type="subcellular location">
    <subcellularLocation>
        <location evidence="1">Cell membrane</location>
        <topology evidence="1">Multi-pass membrane protein</topology>
    </subcellularLocation>
</comment>
<evidence type="ECO:0000256" key="1">
    <source>
        <dbReference type="ARBA" id="ARBA00004651"/>
    </source>
</evidence>
<proteinExistence type="predicted"/>
<dbReference type="EMBL" id="JASBNA010000032">
    <property type="protein sequence ID" value="KAK7683115.1"/>
    <property type="molecule type" value="Genomic_DNA"/>
</dbReference>
<feature type="transmembrane region" description="Helical" evidence="9">
    <location>
        <begin position="82"/>
        <end position="103"/>
    </location>
</feature>
<gene>
    <name evidence="10" type="ORF">QCA50_013788</name>
</gene>
<sequence length="547" mass="62175">MIMPGVAEVESGLHQQSRSDRQGTVPVYKKIGMVSTNPVFAGGLWSVKKFQATVINDIWPEVIFFTLVGTMVAAVSKLTDTSLAISNQMLTVLGTVLGLVISFRTSTAYERFNDGRKLWTNITIASRNVAQVIWIHVPFQQVDKVTGEPKPLLKIMIEKRSMINLIQAFSVAVKHSLRGEGGVYYADLYPLISFLPRFSQPHKCAEDEVLPMWGASGLDIKRHQSIQSQTLGRSRVPTLNRAASDPGAQEKEGDFGETQNEKWYSSLRKDGKKRFDPESALPDLPSEQPLRPARNPPTTNLYDYIPFLRIFKPIVKFVKKRFNKLTHDEEEGGHRSFSGRKIRPSMTDSNIPVEITLFLSSYFASLMRRGLLQPASATSMVNAISGLQDILTNLERIKTTPLPFAYQAHLRMSLWLYLFFLPFQIYTAFGWLTIPATAFASFLLLGFLEIGQEIEDPFNYDMNDLDLDSFCLAIQRELHLITAHTAPDPNDFIFTEWNQPFAPADRRSAKEMIDDLEHPYHHQEESVHHIRKTLLRSWREVDQATRK</sequence>
<keyword evidence="11" id="KW-1185">Reference proteome</keyword>
<dbReference type="GO" id="GO:0005254">
    <property type="term" value="F:chloride channel activity"/>
    <property type="evidence" value="ECO:0007669"/>
    <property type="project" value="InterPro"/>
</dbReference>
<evidence type="ECO:0000256" key="3">
    <source>
        <dbReference type="ARBA" id="ARBA00022475"/>
    </source>
</evidence>
<keyword evidence="3" id="KW-1003">Cell membrane</keyword>
<dbReference type="Pfam" id="PF25539">
    <property type="entry name" value="Bestrophin_2"/>
    <property type="match status" value="2"/>
</dbReference>
<keyword evidence="7 9" id="KW-0472">Membrane</keyword>
<feature type="transmembrane region" description="Helical" evidence="9">
    <location>
        <begin position="58"/>
        <end position="76"/>
    </location>
</feature>
<reference evidence="10 11" key="1">
    <citation type="submission" date="2022-09" db="EMBL/GenBank/DDBJ databases">
        <authorList>
            <person name="Palmer J.M."/>
        </authorList>
    </citation>
    <scope>NUCLEOTIDE SEQUENCE [LARGE SCALE GENOMIC DNA]</scope>
    <source>
        <strain evidence="10 11">DSM 7382</strain>
    </source>
</reference>
<keyword evidence="5 9" id="KW-1133">Transmembrane helix</keyword>
<dbReference type="PANTHER" id="PTHR33281:SF19">
    <property type="entry name" value="VOLTAGE-DEPENDENT ANION CHANNEL-FORMING PROTEIN YNEE"/>
    <property type="match status" value="1"/>
</dbReference>
<dbReference type="InterPro" id="IPR044669">
    <property type="entry name" value="YneE/VCCN1/2-like"/>
</dbReference>
<feature type="region of interest" description="Disordered" evidence="8">
    <location>
        <begin position="275"/>
        <end position="297"/>
    </location>
</feature>
<evidence type="ECO:0000256" key="9">
    <source>
        <dbReference type="SAM" id="Phobius"/>
    </source>
</evidence>
<keyword evidence="6" id="KW-0406">Ion transport</keyword>
<evidence type="ECO:0000256" key="8">
    <source>
        <dbReference type="SAM" id="MobiDB-lite"/>
    </source>
</evidence>